<accession>A0A2M4D328</accession>
<dbReference type="EMBL" id="GGFL01007804">
    <property type="protein sequence ID" value="MBW71982.1"/>
    <property type="molecule type" value="Transcribed_RNA"/>
</dbReference>
<evidence type="ECO:0000313" key="1">
    <source>
        <dbReference type="EMBL" id="MBW71982.1"/>
    </source>
</evidence>
<dbReference type="AlphaFoldDB" id="A0A2M4D328"/>
<protein>
    <submittedName>
        <fullName evidence="1">Putative secreted protein</fullName>
    </submittedName>
</protein>
<proteinExistence type="predicted"/>
<sequence>MVLLVTVCVAIALGAQNSCMRVPPVTSLSLYSVPVNVILSKKNATENNRRRVQKRHRHSHSFIGAFCGCHWPVAVTAYETSSHRGG</sequence>
<name>A0A2M4D328_ANODA</name>
<reference evidence="1" key="1">
    <citation type="submission" date="2018-01" db="EMBL/GenBank/DDBJ databases">
        <title>An insight into the sialome of Amazonian anophelines.</title>
        <authorList>
            <person name="Ribeiro J.M."/>
            <person name="Scarpassa V."/>
            <person name="Calvo E."/>
        </authorList>
    </citation>
    <scope>NUCLEOTIDE SEQUENCE</scope>
</reference>
<organism evidence="1">
    <name type="scientific">Anopheles darlingi</name>
    <name type="common">Mosquito</name>
    <dbReference type="NCBI Taxonomy" id="43151"/>
    <lineage>
        <taxon>Eukaryota</taxon>
        <taxon>Metazoa</taxon>
        <taxon>Ecdysozoa</taxon>
        <taxon>Arthropoda</taxon>
        <taxon>Hexapoda</taxon>
        <taxon>Insecta</taxon>
        <taxon>Pterygota</taxon>
        <taxon>Neoptera</taxon>
        <taxon>Endopterygota</taxon>
        <taxon>Diptera</taxon>
        <taxon>Nematocera</taxon>
        <taxon>Culicoidea</taxon>
        <taxon>Culicidae</taxon>
        <taxon>Anophelinae</taxon>
        <taxon>Anopheles</taxon>
    </lineage>
</organism>